<sequence length="252" mass="28935">MDHTKMPMSEVLTPDEKLVADFIKTRTKKVLDDIQRLSKEQNADISEWAESFAYLARTYGRDSDETFKWFKYYFREGMIPANVALPLVMQVYLDSSVDGGFVNTFAKAFKQEPEDVRNQRIEDMKQELAEYIDSDGNLTVYRGSFERPFGREDDASRVIEKGFAFSLDREVAKNYATCWFPETAKIYEVKAPLSDVAWYSNYDEEKTVILLPQNKGGQWTVASEEVVPSSEYGSDSEKAVAVQAYASTFKRK</sequence>
<name>A0A3E2TN84_9FIRM</name>
<evidence type="ECO:0000313" key="3">
    <source>
        <dbReference type="Proteomes" id="UP000260773"/>
    </source>
</evidence>
<dbReference type="Proteomes" id="UP000261231">
    <property type="component" value="Unassembled WGS sequence"/>
</dbReference>
<dbReference type="EMBL" id="QVFD01000009">
    <property type="protein sequence ID" value="RGC46248.1"/>
    <property type="molecule type" value="Genomic_DNA"/>
</dbReference>
<evidence type="ECO:0000313" key="2">
    <source>
        <dbReference type="EMBL" id="RGC46248.1"/>
    </source>
</evidence>
<proteinExistence type="predicted"/>
<gene>
    <name evidence="1" type="ORF">DW070_08740</name>
    <name evidence="2" type="ORF">DW747_10145</name>
</gene>
<accession>A0A3E2TN84</accession>
<protein>
    <submittedName>
        <fullName evidence="1">Uncharacterized protein</fullName>
    </submittedName>
</protein>
<dbReference type="AlphaFoldDB" id="A0A3E2TN84"/>
<evidence type="ECO:0000313" key="1">
    <source>
        <dbReference type="EMBL" id="RGB79806.1"/>
    </source>
</evidence>
<reference evidence="3 4" key="1">
    <citation type="submission" date="2018-08" db="EMBL/GenBank/DDBJ databases">
        <title>A genome reference for cultivated species of the human gut microbiota.</title>
        <authorList>
            <person name="Zou Y."/>
            <person name="Xue W."/>
            <person name="Luo G."/>
        </authorList>
    </citation>
    <scope>NUCLEOTIDE SEQUENCE [LARGE SCALE GENOMIC DNA]</scope>
    <source>
        <strain evidence="1 3">AF45-17</strain>
        <strain evidence="2 4">AM28-39</strain>
    </source>
</reference>
<dbReference type="Proteomes" id="UP000260773">
    <property type="component" value="Unassembled WGS sequence"/>
</dbReference>
<dbReference type="EMBL" id="QVEP01000018">
    <property type="protein sequence ID" value="RGB79806.1"/>
    <property type="molecule type" value="Genomic_DNA"/>
</dbReference>
<organism evidence="1 3">
    <name type="scientific">Coprococcus catus</name>
    <dbReference type="NCBI Taxonomy" id="116085"/>
    <lineage>
        <taxon>Bacteria</taxon>
        <taxon>Bacillati</taxon>
        <taxon>Bacillota</taxon>
        <taxon>Clostridia</taxon>
        <taxon>Lachnospirales</taxon>
        <taxon>Lachnospiraceae</taxon>
        <taxon>Coprococcus</taxon>
    </lineage>
</organism>
<dbReference type="RefSeq" id="WP_015513889.1">
    <property type="nucleotide sequence ID" value="NZ_JAQDKA010000016.1"/>
</dbReference>
<evidence type="ECO:0000313" key="4">
    <source>
        <dbReference type="Proteomes" id="UP000261231"/>
    </source>
</evidence>
<comment type="caution">
    <text evidence="1">The sequence shown here is derived from an EMBL/GenBank/DDBJ whole genome shotgun (WGS) entry which is preliminary data.</text>
</comment>
<keyword evidence="4" id="KW-1185">Reference proteome</keyword>